<gene>
    <name evidence="1" type="ORF">PENSUB_8239</name>
</gene>
<dbReference type="STRING" id="1316194.A0A1Q5TII9"/>
<reference evidence="1 2" key="1">
    <citation type="submission" date="2016-10" db="EMBL/GenBank/DDBJ databases">
        <title>Genome sequence of the ascomycete fungus Penicillium subrubescens.</title>
        <authorList>
            <person name="De Vries R.P."/>
            <person name="Peng M."/>
            <person name="Dilokpimol A."/>
            <person name="Hilden K."/>
            <person name="Makela M.R."/>
            <person name="Grigoriev I."/>
            <person name="Riley R."/>
            <person name="Granchi Z."/>
        </authorList>
    </citation>
    <scope>NUCLEOTIDE SEQUENCE [LARGE SCALE GENOMIC DNA]</scope>
    <source>
        <strain evidence="1 2">CBS 132785</strain>
    </source>
</reference>
<protein>
    <submittedName>
        <fullName evidence="1">Uncharacterized protein</fullName>
    </submittedName>
</protein>
<keyword evidence="2" id="KW-1185">Reference proteome</keyword>
<evidence type="ECO:0000313" key="2">
    <source>
        <dbReference type="Proteomes" id="UP000186955"/>
    </source>
</evidence>
<dbReference type="EMBL" id="MNBE01000653">
    <property type="protein sequence ID" value="OKP00041.1"/>
    <property type="molecule type" value="Genomic_DNA"/>
</dbReference>
<proteinExistence type="predicted"/>
<evidence type="ECO:0000313" key="1">
    <source>
        <dbReference type="EMBL" id="OKP00041.1"/>
    </source>
</evidence>
<dbReference type="Proteomes" id="UP000186955">
    <property type="component" value="Unassembled WGS sequence"/>
</dbReference>
<accession>A0A1Q5TII9</accession>
<name>A0A1Q5TII9_9EURO</name>
<organism evidence="1 2">
    <name type="scientific">Penicillium subrubescens</name>
    <dbReference type="NCBI Taxonomy" id="1316194"/>
    <lineage>
        <taxon>Eukaryota</taxon>
        <taxon>Fungi</taxon>
        <taxon>Dikarya</taxon>
        <taxon>Ascomycota</taxon>
        <taxon>Pezizomycotina</taxon>
        <taxon>Eurotiomycetes</taxon>
        <taxon>Eurotiomycetidae</taxon>
        <taxon>Eurotiales</taxon>
        <taxon>Aspergillaceae</taxon>
        <taxon>Penicillium</taxon>
    </lineage>
</organism>
<sequence>MSQLQSLYQYIWLPDHLATHYDWLKFTEPTWNLTTYRITYTPKSGASFPAIVELITAAYLKDKFYKEHEYLLGKSRLGRGRTVTEDDIAVFDEMWAKCEPRVIQDAKQFGGASIDDHTRCHFEGWVEERDMADRFPDYRMFTVIDEESLQSLLSGPVPEERQVGMQYRIGHYAKLVEAWQEIYPPPFMGWMKCSLPGLWDIWRNMQDGCYMKDSARL</sequence>
<comment type="caution">
    <text evidence="1">The sequence shown here is derived from an EMBL/GenBank/DDBJ whole genome shotgun (WGS) entry which is preliminary data.</text>
</comment>
<dbReference type="AlphaFoldDB" id="A0A1Q5TII9"/>
<dbReference type="OrthoDB" id="6499973at2759"/>